<accession>A0A1J5SVU5</accession>
<reference evidence="1" key="1">
    <citation type="submission" date="2016-10" db="EMBL/GenBank/DDBJ databases">
        <title>Sequence of Gallionella enrichment culture.</title>
        <authorList>
            <person name="Poehlein A."/>
            <person name="Muehling M."/>
            <person name="Daniel R."/>
        </authorList>
    </citation>
    <scope>NUCLEOTIDE SEQUENCE</scope>
</reference>
<proteinExistence type="predicted"/>
<dbReference type="Gene3D" id="3.90.280.10">
    <property type="entry name" value="PEBP-like"/>
    <property type="match status" value="1"/>
</dbReference>
<dbReference type="InterPro" id="IPR005247">
    <property type="entry name" value="YbhB_YbcL/LppC-like"/>
</dbReference>
<gene>
    <name evidence="1" type="ORF">GALL_96500</name>
</gene>
<name>A0A1J5SVU5_9ZZZZ</name>
<dbReference type="CDD" id="cd00865">
    <property type="entry name" value="PEBP_bact_arch"/>
    <property type="match status" value="1"/>
</dbReference>
<dbReference type="PANTHER" id="PTHR30289:SF12">
    <property type="entry name" value="UPF0098 PROTEIN YBHB"/>
    <property type="match status" value="1"/>
</dbReference>
<dbReference type="Pfam" id="PF01161">
    <property type="entry name" value="PBP"/>
    <property type="match status" value="1"/>
</dbReference>
<dbReference type="EMBL" id="MLJW01000033">
    <property type="protein sequence ID" value="OIR08149.1"/>
    <property type="molecule type" value="Genomic_DNA"/>
</dbReference>
<sequence>MPTSSPLRRLLVRLILTAAFASLSVAAGHAAAAKSDGFRLTSTDLTNGGRLPEAQVCNGFGRHGGNLSPQLSWSGAPEGTKSFVVTLYDPDAPTGSGWWHWVVVNIPANVHELSRGAGSGLASLPEGALQTRTDFGHPGYGGAAPPAGETHRYIFTVYALNTDKLDVAPDTGAAAVGFMVHSALLAKATLMVRYGP</sequence>
<dbReference type="InterPro" id="IPR008914">
    <property type="entry name" value="PEBP"/>
</dbReference>
<protein>
    <submittedName>
        <fullName evidence="1">Putative kinase inhibitor protein</fullName>
    </submittedName>
</protein>
<dbReference type="NCBIfam" id="NF007609">
    <property type="entry name" value="PRK10257.1"/>
    <property type="match status" value="1"/>
</dbReference>
<dbReference type="InterPro" id="IPR036610">
    <property type="entry name" value="PEBP-like_sf"/>
</dbReference>
<comment type="caution">
    <text evidence="1">The sequence shown here is derived from an EMBL/GenBank/DDBJ whole genome shotgun (WGS) entry which is preliminary data.</text>
</comment>
<dbReference type="AlphaFoldDB" id="A0A1J5SVU5"/>
<evidence type="ECO:0000313" key="1">
    <source>
        <dbReference type="EMBL" id="OIR08149.1"/>
    </source>
</evidence>
<dbReference type="NCBIfam" id="TIGR00481">
    <property type="entry name" value="YbhB/YbcL family Raf kinase inhibitor-like protein"/>
    <property type="match status" value="1"/>
</dbReference>
<dbReference type="SUPFAM" id="SSF49777">
    <property type="entry name" value="PEBP-like"/>
    <property type="match status" value="1"/>
</dbReference>
<organism evidence="1">
    <name type="scientific">mine drainage metagenome</name>
    <dbReference type="NCBI Taxonomy" id="410659"/>
    <lineage>
        <taxon>unclassified sequences</taxon>
        <taxon>metagenomes</taxon>
        <taxon>ecological metagenomes</taxon>
    </lineage>
</organism>
<dbReference type="PANTHER" id="PTHR30289">
    <property type="entry name" value="UNCHARACTERIZED PROTEIN YBCL-RELATED"/>
    <property type="match status" value="1"/>
</dbReference>